<gene>
    <name evidence="1" type="ORF">VJJ49_14720</name>
</gene>
<keyword evidence="2" id="KW-1185">Reference proteome</keyword>
<dbReference type="RefSeq" id="WP_323980387.1">
    <property type="nucleotide sequence ID" value="NZ_JAYKBV010000043.1"/>
</dbReference>
<comment type="caution">
    <text evidence="1">The sequence shown here is derived from an EMBL/GenBank/DDBJ whole genome shotgun (WGS) entry which is preliminary data.</text>
</comment>
<dbReference type="Proteomes" id="UP001324270">
    <property type="component" value="Unassembled WGS sequence"/>
</dbReference>
<sequence>MKQLYMDVLRLDNFLQALTAQERIMIHQYHAGYRTSVPIVVLTIYEWIRENNWESPYIRYDQDRVLMWYNEENKRWEPIETNELYKKKVVR</sequence>
<protein>
    <submittedName>
        <fullName evidence="1">Uncharacterized protein</fullName>
    </submittedName>
</protein>
<accession>A0ABU5YD90</accession>
<organism evidence="1 2">
    <name type="scientific">Capnocytophaga gingivalis</name>
    <dbReference type="NCBI Taxonomy" id="1017"/>
    <lineage>
        <taxon>Bacteria</taxon>
        <taxon>Pseudomonadati</taxon>
        <taxon>Bacteroidota</taxon>
        <taxon>Flavobacteriia</taxon>
        <taxon>Flavobacteriales</taxon>
        <taxon>Flavobacteriaceae</taxon>
        <taxon>Capnocytophaga</taxon>
    </lineage>
</organism>
<reference evidence="1 2" key="1">
    <citation type="submission" date="2023-12" db="EMBL/GenBank/DDBJ databases">
        <title>Genomic sequences of Capnocytophaga and Parvimonas strains.</title>
        <authorList>
            <person name="Watt R.M."/>
            <person name="Wang M."/>
            <person name="Yang T."/>
            <person name="Tong W.M."/>
        </authorList>
    </citation>
    <scope>NUCLEOTIDE SEQUENCE [LARGE SCALE GENOMIC DNA]</scope>
    <source>
        <strain evidence="1 2">CCUG 13156</strain>
    </source>
</reference>
<proteinExistence type="predicted"/>
<evidence type="ECO:0000313" key="1">
    <source>
        <dbReference type="EMBL" id="MEB3041930.1"/>
    </source>
</evidence>
<name>A0ABU5YD90_9FLAO</name>
<dbReference type="EMBL" id="JAYKBV010000043">
    <property type="protein sequence ID" value="MEB3041930.1"/>
    <property type="molecule type" value="Genomic_DNA"/>
</dbReference>
<evidence type="ECO:0000313" key="2">
    <source>
        <dbReference type="Proteomes" id="UP001324270"/>
    </source>
</evidence>